<feature type="transmembrane region" description="Helical" evidence="7">
    <location>
        <begin position="311"/>
        <end position="337"/>
    </location>
</feature>
<evidence type="ECO:0000256" key="2">
    <source>
        <dbReference type="ARBA" id="ARBA00005236"/>
    </source>
</evidence>
<feature type="transmembrane region" description="Helical" evidence="7">
    <location>
        <begin position="433"/>
        <end position="454"/>
    </location>
</feature>
<dbReference type="GO" id="GO:0098797">
    <property type="term" value="C:plasma membrane protein complex"/>
    <property type="evidence" value="ECO:0007669"/>
    <property type="project" value="TreeGrafter"/>
</dbReference>
<comment type="caution">
    <text evidence="9">The sequence shown here is derived from an EMBL/GenBank/DDBJ whole genome shotgun (WGS) entry which is preliminary data.</text>
</comment>
<dbReference type="PANTHER" id="PTHR30489:SF0">
    <property type="entry name" value="LIPOPROTEIN-RELEASING SYSTEM TRANSMEMBRANE PROTEIN LOLE"/>
    <property type="match status" value="1"/>
</dbReference>
<dbReference type="InterPro" id="IPR051447">
    <property type="entry name" value="Lipoprotein-release_system"/>
</dbReference>
<evidence type="ECO:0000256" key="3">
    <source>
        <dbReference type="ARBA" id="ARBA00022475"/>
    </source>
</evidence>
<dbReference type="GO" id="GO:0044874">
    <property type="term" value="P:lipoprotein localization to outer membrane"/>
    <property type="evidence" value="ECO:0007669"/>
    <property type="project" value="TreeGrafter"/>
</dbReference>
<evidence type="ECO:0000256" key="4">
    <source>
        <dbReference type="ARBA" id="ARBA00022692"/>
    </source>
</evidence>
<proteinExistence type="inferred from homology"/>
<evidence type="ECO:0000256" key="6">
    <source>
        <dbReference type="ARBA" id="ARBA00023136"/>
    </source>
</evidence>
<feature type="transmembrane region" description="Helical" evidence="7">
    <location>
        <begin position="655"/>
        <end position="675"/>
    </location>
</feature>
<evidence type="ECO:0000313" key="10">
    <source>
        <dbReference type="Proteomes" id="UP000599523"/>
    </source>
</evidence>
<keyword evidence="5 7" id="KW-1133">Transmembrane helix</keyword>
<organism evidence="9 10">
    <name type="scientific">Azoarcus taiwanensis</name>
    <dbReference type="NCBI Taxonomy" id="666964"/>
    <lineage>
        <taxon>Bacteria</taxon>
        <taxon>Pseudomonadati</taxon>
        <taxon>Pseudomonadota</taxon>
        <taxon>Betaproteobacteria</taxon>
        <taxon>Rhodocyclales</taxon>
        <taxon>Zoogloeaceae</taxon>
        <taxon>Azoarcus</taxon>
    </lineage>
</organism>
<feature type="transmembrane region" description="Helical" evidence="7">
    <location>
        <begin position="704"/>
        <end position="732"/>
    </location>
</feature>
<keyword evidence="10" id="KW-1185">Reference proteome</keyword>
<feature type="transmembrane region" description="Helical" evidence="7">
    <location>
        <begin position="357"/>
        <end position="378"/>
    </location>
</feature>
<dbReference type="AlphaFoldDB" id="A0A972FMR2"/>
<evidence type="ECO:0000256" key="5">
    <source>
        <dbReference type="ARBA" id="ARBA00022989"/>
    </source>
</evidence>
<evidence type="ECO:0000256" key="1">
    <source>
        <dbReference type="ARBA" id="ARBA00004651"/>
    </source>
</evidence>
<feature type="transmembrane region" description="Helical" evidence="7">
    <location>
        <begin position="752"/>
        <end position="771"/>
    </location>
</feature>
<dbReference type="InterPro" id="IPR003838">
    <property type="entry name" value="ABC3_permease_C"/>
</dbReference>
<evidence type="ECO:0000313" key="9">
    <source>
        <dbReference type="EMBL" id="NMG05086.1"/>
    </source>
</evidence>
<evidence type="ECO:0000259" key="8">
    <source>
        <dbReference type="Pfam" id="PF02687"/>
    </source>
</evidence>
<dbReference type="EMBL" id="WTVM01000204">
    <property type="protein sequence ID" value="NMG05086.1"/>
    <property type="molecule type" value="Genomic_DNA"/>
</dbReference>
<dbReference type="Proteomes" id="UP000599523">
    <property type="component" value="Unassembled WGS sequence"/>
</dbReference>
<dbReference type="RefSeq" id="WP_168989700.1">
    <property type="nucleotide sequence ID" value="NZ_CAWPHM010000116.1"/>
</dbReference>
<feature type="transmembrane region" description="Helical" evidence="7">
    <location>
        <begin position="20"/>
        <end position="40"/>
    </location>
</feature>
<feature type="domain" description="ABC3 transporter permease C-terminal" evidence="8">
    <location>
        <begin position="269"/>
        <end position="388"/>
    </location>
</feature>
<comment type="subcellular location">
    <subcellularLocation>
        <location evidence="1">Cell membrane</location>
        <topology evidence="1">Multi-pass membrane protein</topology>
    </subcellularLocation>
</comment>
<keyword evidence="3" id="KW-1003">Cell membrane</keyword>
<name>A0A972FMR2_9RHOO</name>
<dbReference type="Pfam" id="PF02687">
    <property type="entry name" value="FtsX"/>
    <property type="match status" value="2"/>
</dbReference>
<comment type="similarity">
    <text evidence="2">Belongs to the ABC-4 integral membrane protein family. LolC/E subfamily.</text>
</comment>
<gene>
    <name evidence="9" type="ORF">GPA21_19280</name>
</gene>
<dbReference type="PANTHER" id="PTHR30489">
    <property type="entry name" value="LIPOPROTEIN-RELEASING SYSTEM TRANSMEMBRANE PROTEIN LOLE"/>
    <property type="match status" value="1"/>
</dbReference>
<evidence type="ECO:0000256" key="7">
    <source>
        <dbReference type="SAM" id="Phobius"/>
    </source>
</evidence>
<protein>
    <submittedName>
        <fullName evidence="9">FtsX-like permease family protein</fullName>
    </submittedName>
</protein>
<feature type="domain" description="ABC3 transporter permease C-terminal" evidence="8">
    <location>
        <begin position="661"/>
        <end position="777"/>
    </location>
</feature>
<feature type="transmembrane region" description="Helical" evidence="7">
    <location>
        <begin position="268"/>
        <end position="290"/>
    </location>
</feature>
<keyword evidence="6 7" id="KW-0472">Membrane</keyword>
<reference evidence="9" key="1">
    <citation type="submission" date="2019-12" db="EMBL/GenBank/DDBJ databases">
        <title>Comparative genomics gives insights into the taxonomy of the Azoarcus-Aromatoleum group and reveals separate origins of nif in the plant-associated Azoarcus and non-plant-associated Aromatoleum sub-groups.</title>
        <authorList>
            <person name="Lafos M."/>
            <person name="Maluk M."/>
            <person name="Batista M."/>
            <person name="Junghare M."/>
            <person name="Carmona M."/>
            <person name="Faoro H."/>
            <person name="Cruz L.M."/>
            <person name="Battistoni F."/>
            <person name="De Souza E."/>
            <person name="Pedrosa F."/>
            <person name="Chen W.-M."/>
            <person name="Poole P.S."/>
            <person name="Dixon R.A."/>
            <person name="James E.K."/>
        </authorList>
    </citation>
    <scope>NUCLEOTIDE SEQUENCE</scope>
    <source>
        <strain evidence="9">NSC3</strain>
    </source>
</reference>
<accession>A0A972FMR2</accession>
<keyword evidence="4 7" id="KW-0812">Transmembrane</keyword>
<sequence>MRALDRKLLRDLGRMKGQAAAIAMVIAAGVMTLMISVTSLDALRDTQRAFYEDHHFADVFADLKRAPEGMAERLREIPGVNRLETRVKAPVRLEVPGFDDPVRGLLVSIPDGRQPLLNQLYLREGSLPESGRADQAVVSDAFAGAHGLRAGDTISAIIDGRLTRLRITGVALSPEFIYQAAPTDLLPDYRRYAIVWMNRRALARAYGMDGAFNNVLVGLQAGAREAEVIDALEQALGRYGLVMANGRYEQQSHRFLHEELQQLRAQAAILPTIFMLVSAFLLNVVMSRIIRTQREQLAVLKAFGYTNLEVATHYGMLTALIVLAGWAVGVVLGAWWAGWLIELYAEYFRFPDMSLRVQPWVAALALAVAGGAALLGTARAVWQAVARPPAEAMRPEPPASFRRGWFERAVLGRLLDAPGRIIFRNLSRHPVKASLSVAGIGMSAGLLMMGAYQLDAVDHMIDTQYRLVQRMDVHLVFSNPTPARVEAELRNEPGVLAVETYRSVPVRLVSGHRRYSTSILGMDPEPQLRLLLDRQRRPQHLPSEGLLLTDYLATDLGLAVGDPVVVEILEGHRRTLTIPLAGVVDEPIGVGAYMAREALNRAMREGPAVSGAWLLSEREREAALFDRLGRLPGVASIGMMSDAERDIREYMGDTIQMFALVFVLLACSIAFAVVYNNARITFAERARELATLEVLGYSRLQTGWILLGEIGALTLVAVPVGWLVGAGFCLAINQVYSTDLFRVPLVIAPRAYAFAAAGVLVASLLAGLMMLRRLGRLDKVSVLKAVE</sequence>